<evidence type="ECO:0000313" key="1">
    <source>
        <dbReference type="EMBL" id="BCR86252.1"/>
    </source>
</evidence>
<reference evidence="1" key="2">
    <citation type="submission" date="2021-02" db="EMBL/GenBank/DDBJ databases">
        <title>Aspergillus chevalieri M1 genome sequence.</title>
        <authorList>
            <person name="Kadooka C."/>
            <person name="Mori K."/>
            <person name="Futagami T."/>
        </authorList>
    </citation>
    <scope>NUCLEOTIDE SEQUENCE</scope>
    <source>
        <strain evidence="1">M1</strain>
    </source>
</reference>
<name>A0A7R7ZMJ7_ASPCH</name>
<dbReference type="EMBL" id="AP024418">
    <property type="protein sequence ID" value="BCR86252.1"/>
    <property type="molecule type" value="Genomic_DNA"/>
</dbReference>
<protein>
    <submittedName>
        <fullName evidence="1">Uncharacterized protein</fullName>
    </submittedName>
</protein>
<sequence>MPPNQEPEAGYEKWLFLEYFPDNTLWINKPTLDDIRATTQLEQNKTSSAAPYIVSSDTSPKTVEYISDNPEFLGKHVRIFYNRKYRKLVIKLVHHAHEVARSLISREIDIAADRMSIVNGLVPDGSKCVVSGQYTKEPASSWRPATLPPSRDAKWPSLVVECGDLKSITKLRIEAEWWLTKSQGDVKVAIVLIVWPTWSGISLEKWVPDPNGNSNPNDSATGTAKCIQEIGLQCKARNTASIEISGGSLRLGFEEVFLRTPSSPRERDIIVSEEALKSIMGLVYDEFVI</sequence>
<dbReference type="KEGG" id="ache:ACHE_30239A"/>
<dbReference type="GeneID" id="66980611"/>
<evidence type="ECO:0000313" key="2">
    <source>
        <dbReference type="Proteomes" id="UP000637239"/>
    </source>
</evidence>
<organism evidence="1 2">
    <name type="scientific">Aspergillus chevalieri</name>
    <name type="common">Eurotium chevalieri</name>
    <dbReference type="NCBI Taxonomy" id="182096"/>
    <lineage>
        <taxon>Eukaryota</taxon>
        <taxon>Fungi</taxon>
        <taxon>Dikarya</taxon>
        <taxon>Ascomycota</taxon>
        <taxon>Pezizomycotina</taxon>
        <taxon>Eurotiomycetes</taxon>
        <taxon>Eurotiomycetidae</taxon>
        <taxon>Eurotiales</taxon>
        <taxon>Aspergillaceae</taxon>
        <taxon>Aspergillus</taxon>
        <taxon>Aspergillus subgen. Aspergillus</taxon>
    </lineage>
</organism>
<keyword evidence="2" id="KW-1185">Reference proteome</keyword>
<dbReference type="AlphaFoldDB" id="A0A7R7ZMJ7"/>
<dbReference type="RefSeq" id="XP_043134774.1">
    <property type="nucleotide sequence ID" value="XM_043276835.1"/>
</dbReference>
<reference evidence="1" key="1">
    <citation type="submission" date="2021-01" db="EMBL/GenBank/DDBJ databases">
        <authorList>
            <consortium name="Aspergillus chevalieri M1 genome sequencing consortium"/>
            <person name="Kazuki M."/>
            <person name="Futagami T."/>
        </authorList>
    </citation>
    <scope>NUCLEOTIDE SEQUENCE</scope>
    <source>
        <strain evidence="1">M1</strain>
    </source>
</reference>
<gene>
    <name evidence="1" type="ORF">ACHE_30239A</name>
</gene>
<dbReference type="Proteomes" id="UP000637239">
    <property type="component" value="Chromosome 3"/>
</dbReference>
<proteinExistence type="predicted"/>
<accession>A0A7R7ZMJ7</accession>